<dbReference type="GO" id="GO:0003677">
    <property type="term" value="F:DNA binding"/>
    <property type="evidence" value="ECO:0007669"/>
    <property type="project" value="InterPro"/>
</dbReference>
<dbReference type="InterPro" id="IPR009057">
    <property type="entry name" value="Homeodomain-like_sf"/>
</dbReference>
<proteinExistence type="predicted"/>
<protein>
    <recommendedName>
        <fullName evidence="3">Transposase</fullName>
    </recommendedName>
</protein>
<dbReference type="GO" id="GO:0006313">
    <property type="term" value="P:DNA transposition"/>
    <property type="evidence" value="ECO:0007669"/>
    <property type="project" value="InterPro"/>
</dbReference>
<evidence type="ECO:0000313" key="1">
    <source>
        <dbReference type="EMBL" id="TDE08425.1"/>
    </source>
</evidence>
<evidence type="ECO:0000313" key="2">
    <source>
        <dbReference type="Proteomes" id="UP000294850"/>
    </source>
</evidence>
<dbReference type="GO" id="GO:0004803">
    <property type="term" value="F:transposase activity"/>
    <property type="evidence" value="ECO:0007669"/>
    <property type="project" value="InterPro"/>
</dbReference>
<accession>A0A4R5DD23</accession>
<gene>
    <name evidence="1" type="ORF">E0F88_32750</name>
</gene>
<dbReference type="AlphaFoldDB" id="A0A4R5DD23"/>
<sequence>MDIGDCLRMRVQKGIKTTRSYDADFKQEVIRLLASGRSAKEISETFGIAENLLYRWKRMATMKTKTTISPAL</sequence>
<evidence type="ECO:0008006" key="3">
    <source>
        <dbReference type="Google" id="ProtNLM"/>
    </source>
</evidence>
<reference evidence="1 2" key="1">
    <citation type="submission" date="2019-03" db="EMBL/GenBank/DDBJ databases">
        <title>Dyadobacter AR-3-6 sp. nov., isolated from arctic soil.</title>
        <authorList>
            <person name="Chaudhary D.K."/>
        </authorList>
    </citation>
    <scope>NUCLEOTIDE SEQUENCE [LARGE SCALE GENOMIC DNA]</scope>
    <source>
        <strain evidence="1 2">AR-3-6</strain>
    </source>
</reference>
<dbReference type="InterPro" id="IPR002514">
    <property type="entry name" value="Transposase_8"/>
</dbReference>
<dbReference type="OrthoDB" id="965889at2"/>
<dbReference type="Gene3D" id="1.10.10.10">
    <property type="entry name" value="Winged helix-like DNA-binding domain superfamily/Winged helix DNA-binding domain"/>
    <property type="match status" value="1"/>
</dbReference>
<dbReference type="Pfam" id="PF01527">
    <property type="entry name" value="HTH_Tnp_1"/>
    <property type="match status" value="1"/>
</dbReference>
<dbReference type="InterPro" id="IPR036388">
    <property type="entry name" value="WH-like_DNA-bd_sf"/>
</dbReference>
<keyword evidence="2" id="KW-1185">Reference proteome</keyword>
<dbReference type="Proteomes" id="UP000294850">
    <property type="component" value="Unassembled WGS sequence"/>
</dbReference>
<dbReference type="EMBL" id="SMFL01000026">
    <property type="protein sequence ID" value="TDE08425.1"/>
    <property type="molecule type" value="Genomic_DNA"/>
</dbReference>
<organism evidence="1 2">
    <name type="scientific">Dyadobacter psychrotolerans</name>
    <dbReference type="NCBI Taxonomy" id="2541721"/>
    <lineage>
        <taxon>Bacteria</taxon>
        <taxon>Pseudomonadati</taxon>
        <taxon>Bacteroidota</taxon>
        <taxon>Cytophagia</taxon>
        <taxon>Cytophagales</taxon>
        <taxon>Spirosomataceae</taxon>
        <taxon>Dyadobacter</taxon>
    </lineage>
</organism>
<dbReference type="SUPFAM" id="SSF46689">
    <property type="entry name" value="Homeodomain-like"/>
    <property type="match status" value="1"/>
</dbReference>
<name>A0A4R5DD23_9BACT</name>
<comment type="caution">
    <text evidence="1">The sequence shown here is derived from an EMBL/GenBank/DDBJ whole genome shotgun (WGS) entry which is preliminary data.</text>
</comment>